<dbReference type="EMBL" id="QKYT01000069">
    <property type="protein sequence ID" value="RIA95003.1"/>
    <property type="molecule type" value="Genomic_DNA"/>
</dbReference>
<keyword evidence="3" id="KW-1185">Reference proteome</keyword>
<proteinExistence type="predicted"/>
<comment type="caution">
    <text evidence="2">The sequence shown here is derived from an EMBL/GenBank/DDBJ whole genome shotgun (WGS) entry which is preliminary data.</text>
</comment>
<evidence type="ECO:0000313" key="3">
    <source>
        <dbReference type="Proteomes" id="UP000265703"/>
    </source>
</evidence>
<keyword evidence="1" id="KW-0472">Membrane</keyword>
<keyword evidence="1" id="KW-1133">Transmembrane helix</keyword>
<protein>
    <submittedName>
        <fullName evidence="2">Uncharacterized protein</fullName>
    </submittedName>
</protein>
<organism evidence="2 3">
    <name type="scientific">Glomus cerebriforme</name>
    <dbReference type="NCBI Taxonomy" id="658196"/>
    <lineage>
        <taxon>Eukaryota</taxon>
        <taxon>Fungi</taxon>
        <taxon>Fungi incertae sedis</taxon>
        <taxon>Mucoromycota</taxon>
        <taxon>Glomeromycotina</taxon>
        <taxon>Glomeromycetes</taxon>
        <taxon>Glomerales</taxon>
        <taxon>Glomeraceae</taxon>
        <taxon>Glomus</taxon>
    </lineage>
</organism>
<dbReference type="Proteomes" id="UP000265703">
    <property type="component" value="Unassembled WGS sequence"/>
</dbReference>
<dbReference type="AlphaFoldDB" id="A0A397T9R9"/>
<gene>
    <name evidence="2" type="ORF">C1645_515470</name>
</gene>
<name>A0A397T9R9_9GLOM</name>
<sequence>MDRNVQHAYLKYLSIYLFIYLFMFSNISRRNMRGIFVKSLSCTYISIWNSFFFLSIILCIFSSNLFTLYYCLLYNKFHP</sequence>
<feature type="transmembrane region" description="Helical" evidence="1">
    <location>
        <begin position="47"/>
        <end position="72"/>
    </location>
</feature>
<accession>A0A397T9R9</accession>
<reference evidence="2 3" key="1">
    <citation type="submission" date="2018-06" db="EMBL/GenBank/DDBJ databases">
        <title>Comparative genomics reveals the genomic features of Rhizophagus irregularis, R. cerebriforme, R. diaphanum and Gigaspora rosea, and their symbiotic lifestyle signature.</title>
        <authorList>
            <person name="Morin E."/>
            <person name="San Clemente H."/>
            <person name="Chen E.C.H."/>
            <person name="De La Providencia I."/>
            <person name="Hainaut M."/>
            <person name="Kuo A."/>
            <person name="Kohler A."/>
            <person name="Murat C."/>
            <person name="Tang N."/>
            <person name="Roy S."/>
            <person name="Loubradou J."/>
            <person name="Henrissat B."/>
            <person name="Grigoriev I.V."/>
            <person name="Corradi N."/>
            <person name="Roux C."/>
            <person name="Martin F.M."/>
        </authorList>
    </citation>
    <scope>NUCLEOTIDE SEQUENCE [LARGE SCALE GENOMIC DNA]</scope>
    <source>
        <strain evidence="2 3">DAOM 227022</strain>
    </source>
</reference>
<evidence type="ECO:0000256" key="1">
    <source>
        <dbReference type="SAM" id="Phobius"/>
    </source>
</evidence>
<keyword evidence="1" id="KW-0812">Transmembrane</keyword>
<evidence type="ECO:0000313" key="2">
    <source>
        <dbReference type="EMBL" id="RIA95003.1"/>
    </source>
</evidence>
<feature type="transmembrane region" description="Helical" evidence="1">
    <location>
        <begin position="9"/>
        <end position="27"/>
    </location>
</feature>